<organism evidence="8 9">
    <name type="scientific">Phytophthora megakarya</name>
    <dbReference type="NCBI Taxonomy" id="4795"/>
    <lineage>
        <taxon>Eukaryota</taxon>
        <taxon>Sar</taxon>
        <taxon>Stramenopiles</taxon>
        <taxon>Oomycota</taxon>
        <taxon>Peronosporomycetes</taxon>
        <taxon>Peronosporales</taxon>
        <taxon>Peronosporaceae</taxon>
        <taxon>Phytophthora</taxon>
    </lineage>
</organism>
<sequence>MFEVANQVKSTKSIATRLQTEQMAIWKSKGLTVDDLFTRYKLDSDSNPFDNPAINILGRYSNQFNPNKKTTLFTILQQKYSDETLSHLLAAARKNSRTADLAEDLQTQQLNVWLQKLETPQTVFKFLELDKRAYNLLVNPQLMLWFQYANTFEENTKKTHFVDKPKTTLIEMLMSHYDDKAMAIMLNSAKTSYSKKMAVVVEGALLDRWATTGKPLEYVTQILGTSHTKAKLLEPVYLEKLTKQQFRVWLDKPESPETIFKILHLDKKTDKLLDNPQLKTWIKYTDIFRAENPHASQINLNDMLLGRYSDETLWTILKSANTDYSTRLASKLEDALLNKWANDGKSVQYAMSILMIPQNKKRAFEATYVKKLETIGFWRPIS</sequence>
<reference evidence="9" key="1">
    <citation type="submission" date="2017-03" db="EMBL/GenBank/DDBJ databases">
        <title>Phytopthora megakarya and P. palmivora, two closely related causual agents of cacao black pod achieved similar genome size and gene model numbers by different mechanisms.</title>
        <authorList>
            <person name="Ali S."/>
            <person name="Shao J."/>
            <person name="Larry D.J."/>
            <person name="Kronmiller B."/>
            <person name="Shen D."/>
            <person name="Strem M.D."/>
            <person name="Melnick R.L."/>
            <person name="Guiltinan M.J."/>
            <person name="Tyler B.M."/>
            <person name="Meinhardt L.W."/>
            <person name="Bailey B.A."/>
        </authorList>
    </citation>
    <scope>NUCLEOTIDE SEQUENCE [LARGE SCALE GENOMIC DNA]</scope>
    <source>
        <strain evidence="9">zdho120</strain>
    </source>
</reference>
<dbReference type="GO" id="GO:0043657">
    <property type="term" value="C:host cell"/>
    <property type="evidence" value="ECO:0007669"/>
    <property type="project" value="UniProtKB-SubCell"/>
</dbReference>
<evidence type="ECO:0000256" key="2">
    <source>
        <dbReference type="ARBA" id="ARBA00004613"/>
    </source>
</evidence>
<evidence type="ECO:0000256" key="1">
    <source>
        <dbReference type="ARBA" id="ARBA00004340"/>
    </source>
</evidence>
<accession>A0A225VCY3</accession>
<comment type="subcellular location">
    <subcellularLocation>
        <location evidence="1">Host cell</location>
    </subcellularLocation>
    <subcellularLocation>
        <location evidence="2">Secreted</location>
    </subcellularLocation>
</comment>
<dbReference type="EMBL" id="NBNE01005630">
    <property type="protein sequence ID" value="OWZ03253.1"/>
    <property type="molecule type" value="Genomic_DNA"/>
</dbReference>
<comment type="caution">
    <text evidence="8">The sequence shown here is derived from an EMBL/GenBank/DDBJ whole genome shotgun (WGS) entry which is preliminary data.</text>
</comment>
<evidence type="ECO:0000313" key="8">
    <source>
        <dbReference type="EMBL" id="OWZ03253.1"/>
    </source>
</evidence>
<dbReference type="OrthoDB" id="118898at2759"/>
<feature type="domain" description="RxLR effector PexRD54 WY" evidence="7">
    <location>
        <begin position="109"/>
        <end position="148"/>
    </location>
</feature>
<gene>
    <name evidence="8" type="ORF">PHMEG_00025049</name>
</gene>
<comment type="similarity">
    <text evidence="3">Belongs to the RxLR effector family.</text>
</comment>
<evidence type="ECO:0000256" key="4">
    <source>
        <dbReference type="ARBA" id="ARBA00022525"/>
    </source>
</evidence>
<evidence type="ECO:0000256" key="6">
    <source>
        <dbReference type="ARBA" id="ARBA00023026"/>
    </source>
</evidence>
<keyword evidence="4" id="KW-0964">Secreted</keyword>
<evidence type="ECO:0000259" key="7">
    <source>
        <dbReference type="Pfam" id="PF22748"/>
    </source>
</evidence>
<name>A0A225VCY3_9STRA</name>
<dbReference type="Proteomes" id="UP000198211">
    <property type="component" value="Unassembled WGS sequence"/>
</dbReference>
<dbReference type="GO" id="GO:0005576">
    <property type="term" value="C:extracellular region"/>
    <property type="evidence" value="ECO:0007669"/>
    <property type="project" value="UniProtKB-SubCell"/>
</dbReference>
<evidence type="ECO:0000313" key="9">
    <source>
        <dbReference type="Proteomes" id="UP000198211"/>
    </source>
</evidence>
<protein>
    <submittedName>
        <fullName evidence="8">Avirulence (Avh) protein</fullName>
    </submittedName>
</protein>
<dbReference type="InterPro" id="IPR054463">
    <property type="entry name" value="PexRD54_WY"/>
</dbReference>
<dbReference type="Pfam" id="PF22748">
    <property type="entry name" value="PexRD54_WY"/>
    <property type="match status" value="2"/>
</dbReference>
<keyword evidence="9" id="KW-1185">Reference proteome</keyword>
<keyword evidence="6" id="KW-0843">Virulence</keyword>
<feature type="domain" description="RxLR effector PexRD54 WY" evidence="7">
    <location>
        <begin position="245"/>
        <end position="284"/>
    </location>
</feature>
<dbReference type="AlphaFoldDB" id="A0A225VCY3"/>
<keyword evidence="5" id="KW-0732">Signal</keyword>
<proteinExistence type="inferred from homology"/>
<evidence type="ECO:0000256" key="3">
    <source>
        <dbReference type="ARBA" id="ARBA00010400"/>
    </source>
</evidence>
<evidence type="ECO:0000256" key="5">
    <source>
        <dbReference type="ARBA" id="ARBA00022729"/>
    </source>
</evidence>